<comment type="cofactor">
    <cofactor evidence="1">
        <name>[4Fe-4S] cluster</name>
        <dbReference type="ChEBI" id="CHEBI:49883"/>
    </cofactor>
</comment>
<keyword evidence="15" id="KW-0012">Acyltransferase</keyword>
<keyword evidence="11 17" id="KW-0556">Organic radical</keyword>
<dbReference type="InterPro" id="IPR004184">
    <property type="entry name" value="PFL_dom"/>
</dbReference>
<dbReference type="Pfam" id="PF01228">
    <property type="entry name" value="Gly_radical"/>
    <property type="match status" value="1"/>
</dbReference>
<dbReference type="InterPro" id="IPR007197">
    <property type="entry name" value="rSAM"/>
</dbReference>
<proteinExistence type="inferred from homology"/>
<sequence length="1096" mass="123481">MDTLKENMCKNIRRSRREQRYGEPLHQSIRGDFLYLEDPPELPGDCSDEVKRFVSENFRPYDGDESFLAGPTERTLKALKKFAELLEEERKNGGVLDIDIEVVSTITSHKPGYILSPDEDLIKGLQTDMPLKRSCKPIGGFRTVEKALNSYGYEASPKMKEMYTEHVKTHNDFVFSMYTEDMRKARHAHLLTGLPDSYGRGRIIADYRRIALFGVDELIRRKKLDFDAIVNSSEEELRLRSEIHCQIRALQDLLVMADTYEVNLRKPARSFHEAVQFLWLGHTAALKEQDGAAMSIGRWDAFLDIYAENDLKEGIITETEAQEIIDDLVLKIRAVRHLRTPDYNSLFSGDPTWVTLALGGCIMNKDEYNRAQKKSMVTKTSFRFLHTLTNLGASPEPNLTVLWSDSLPPTFLQYCAKLSVATSSIQYENDDLMRPIFGFDYGIACCVSAMRSGIDMQFFGARANLVKLLLMCLNGGRDEIEGIMLCSDLHNACKSSGILETDENHPINYEILSKLFFDVAMPSLAKLYADTMNCIHFSHDYIEYENLQMALHNSNVHRFMAFGIAGLSAVVDSLATIKQKKVYPIRNDDGITIAFKQDEPGKVINYYGNDCDEIDDIATKICAKFQQELSKQKLYRNSRATLSILTITANCVYGKSTGASPDGRERGDPFAPGANAMHNRDVHGVLASLSSVAKLPYKNCLDGISNTFCITPSALAKDGNQVGNLVSLLNCYFKRGGHHININCIGRSMLEEAHEHPDRYPNLTIRVSGYAVRFNQLTKEQREEILKRTMHSTHTSKKTKVNYFTEEKGVEICKSNDSGCIDIEDICPREVDAKSLGQNNLGVVQSIETFTTADGPGVRVIVFMQGCPKRCLFCCNPETQKIVNARYSDASMTDHQVATIIEKYSDFLAPNKGGSTISGGEALLQSDFVTSVFERVHALGLTTCIDTAGHGSEEVWRKVLKETDYILLCLKAMDPDLSGFVNGTNTSRAGYRAKQFAIFARDNFPHIQIVLRWVLLHGLTDTDAEIKELITFAKTLQSRLCHIELLPYHDFAREKYDALKMNYPLEGMEPYKQKDAEHIKQVIEDKGIKVLLAEDE</sequence>
<dbReference type="InterPro" id="IPR050244">
    <property type="entry name" value="Auton_GlycylRad_Cofactor"/>
</dbReference>
<feature type="domain" description="PFL" evidence="19">
    <location>
        <begin position="24"/>
        <end position="665"/>
    </location>
</feature>
<evidence type="ECO:0000256" key="3">
    <source>
        <dbReference type="ARBA" id="ARBA00008375"/>
    </source>
</evidence>
<evidence type="ECO:0000256" key="12">
    <source>
        <dbReference type="ARBA" id="ARBA00023002"/>
    </source>
</evidence>
<dbReference type="InterPro" id="IPR013785">
    <property type="entry name" value="Aldolase_TIM"/>
</dbReference>
<evidence type="ECO:0000256" key="2">
    <source>
        <dbReference type="ARBA" id="ARBA00004496"/>
    </source>
</evidence>
<dbReference type="GO" id="GO:0016491">
    <property type="term" value="F:oxidoreductase activity"/>
    <property type="evidence" value="ECO:0007669"/>
    <property type="project" value="UniProtKB-KW"/>
</dbReference>
<evidence type="ECO:0000256" key="14">
    <source>
        <dbReference type="ARBA" id="ARBA00023014"/>
    </source>
</evidence>
<evidence type="ECO:0000259" key="18">
    <source>
        <dbReference type="PROSITE" id="PS51149"/>
    </source>
</evidence>
<evidence type="ECO:0000256" key="11">
    <source>
        <dbReference type="ARBA" id="ARBA00022818"/>
    </source>
</evidence>
<gene>
    <name evidence="21" type="ORF">CTEN210_13852</name>
</gene>
<keyword evidence="12" id="KW-0560">Oxidoreductase</keyword>
<dbReference type="PROSITE" id="PS01087">
    <property type="entry name" value="RADICAL_ACTIVATING"/>
    <property type="match status" value="1"/>
</dbReference>
<evidence type="ECO:0000256" key="8">
    <source>
        <dbReference type="ARBA" id="ARBA00022679"/>
    </source>
</evidence>
<dbReference type="PROSITE" id="PS51918">
    <property type="entry name" value="RADICAL_SAM"/>
    <property type="match status" value="1"/>
</dbReference>
<keyword evidence="6" id="KW-0004">4Fe-4S</keyword>
<dbReference type="EC" id="2.3.1.54" evidence="5"/>
<evidence type="ECO:0000256" key="6">
    <source>
        <dbReference type="ARBA" id="ARBA00022485"/>
    </source>
</evidence>
<evidence type="ECO:0000256" key="10">
    <source>
        <dbReference type="ARBA" id="ARBA00022723"/>
    </source>
</evidence>
<comment type="similarity">
    <text evidence="4">Belongs to the organic radical-activating enzymes family.</text>
</comment>
<evidence type="ECO:0000313" key="21">
    <source>
        <dbReference type="EMBL" id="GFH57376.1"/>
    </source>
</evidence>
<evidence type="ECO:0000313" key="22">
    <source>
        <dbReference type="Proteomes" id="UP001054902"/>
    </source>
</evidence>
<keyword evidence="22" id="KW-1185">Reference proteome</keyword>
<protein>
    <recommendedName>
        <fullName evidence="5">formate C-acetyltransferase</fullName>
        <ecNumber evidence="5">2.3.1.54</ecNumber>
    </recommendedName>
</protein>
<keyword evidence="9" id="KW-0949">S-adenosyl-L-methionine</keyword>
<keyword evidence="14" id="KW-0411">Iron-sulfur</keyword>
<evidence type="ECO:0000256" key="16">
    <source>
        <dbReference type="ARBA" id="ARBA00049029"/>
    </source>
</evidence>
<dbReference type="Pfam" id="PF13353">
    <property type="entry name" value="Fer4_12"/>
    <property type="match status" value="1"/>
</dbReference>
<keyword evidence="13" id="KW-0408">Iron</keyword>
<evidence type="ECO:0000259" key="20">
    <source>
        <dbReference type="PROSITE" id="PS51918"/>
    </source>
</evidence>
<dbReference type="AlphaFoldDB" id="A0AAD3HBP1"/>
<reference evidence="21 22" key="1">
    <citation type="journal article" date="2021" name="Sci. Rep.">
        <title>The genome of the diatom Chaetoceros tenuissimus carries an ancient integrated fragment of an extant virus.</title>
        <authorList>
            <person name="Hongo Y."/>
            <person name="Kimura K."/>
            <person name="Takaki Y."/>
            <person name="Yoshida Y."/>
            <person name="Baba S."/>
            <person name="Kobayashi G."/>
            <person name="Nagasaki K."/>
            <person name="Hano T."/>
            <person name="Tomaru Y."/>
        </authorList>
    </citation>
    <scope>NUCLEOTIDE SEQUENCE [LARGE SCALE GENOMIC DNA]</scope>
    <source>
        <strain evidence="21 22">NIES-3715</strain>
    </source>
</reference>
<evidence type="ECO:0000256" key="4">
    <source>
        <dbReference type="ARBA" id="ARBA00009777"/>
    </source>
</evidence>
<evidence type="ECO:0000256" key="13">
    <source>
        <dbReference type="ARBA" id="ARBA00023004"/>
    </source>
</evidence>
<feature type="domain" description="Glycine radical" evidence="18">
    <location>
        <begin position="672"/>
        <end position="794"/>
    </location>
</feature>
<dbReference type="PANTHER" id="PTHR30191">
    <property type="entry name" value="FORMATE ACETYLTRANSFERASE"/>
    <property type="match status" value="1"/>
</dbReference>
<dbReference type="Gene3D" id="3.20.70.20">
    <property type="match status" value="1"/>
</dbReference>
<evidence type="ECO:0000259" key="19">
    <source>
        <dbReference type="PROSITE" id="PS51554"/>
    </source>
</evidence>
<dbReference type="InterPro" id="IPR019777">
    <property type="entry name" value="Form_AcTrfase_GR_CS"/>
</dbReference>
<dbReference type="SUPFAM" id="SSF51998">
    <property type="entry name" value="PFL-like glycyl radical enzymes"/>
    <property type="match status" value="1"/>
</dbReference>
<evidence type="ECO:0000256" key="1">
    <source>
        <dbReference type="ARBA" id="ARBA00001966"/>
    </source>
</evidence>
<dbReference type="InterPro" id="IPR001150">
    <property type="entry name" value="Gly_radical"/>
</dbReference>
<keyword evidence="8" id="KW-0808">Transferase</keyword>
<keyword evidence="10" id="KW-0479">Metal-binding</keyword>
<dbReference type="PROSITE" id="PS00850">
    <property type="entry name" value="GLY_RADICAL_1"/>
    <property type="match status" value="1"/>
</dbReference>
<dbReference type="PANTHER" id="PTHR30191:SF0">
    <property type="entry name" value="FORMATE ACETYLTRANSFERASE 1"/>
    <property type="match status" value="1"/>
</dbReference>
<dbReference type="GO" id="GO:0005829">
    <property type="term" value="C:cytosol"/>
    <property type="evidence" value="ECO:0007669"/>
    <property type="project" value="TreeGrafter"/>
</dbReference>
<dbReference type="Gene3D" id="3.20.20.70">
    <property type="entry name" value="Aldolase class I"/>
    <property type="match status" value="1"/>
</dbReference>
<dbReference type="SUPFAM" id="SSF102114">
    <property type="entry name" value="Radical SAM enzymes"/>
    <property type="match status" value="1"/>
</dbReference>
<evidence type="ECO:0000256" key="7">
    <source>
        <dbReference type="ARBA" id="ARBA00022490"/>
    </source>
</evidence>
<comment type="caution">
    <text evidence="21">The sequence shown here is derived from an EMBL/GenBank/DDBJ whole genome shotgun (WGS) entry which is preliminary data.</text>
</comment>
<dbReference type="InterPro" id="IPR001989">
    <property type="entry name" value="Radical_activat_CS"/>
</dbReference>
<dbReference type="PROSITE" id="PS51554">
    <property type="entry name" value="PFL"/>
    <property type="match status" value="1"/>
</dbReference>
<evidence type="ECO:0000256" key="17">
    <source>
        <dbReference type="PROSITE-ProRule" id="PRU00493"/>
    </source>
</evidence>
<dbReference type="GO" id="GO:0051539">
    <property type="term" value="F:4 iron, 4 sulfur cluster binding"/>
    <property type="evidence" value="ECO:0007669"/>
    <property type="project" value="UniProtKB-KW"/>
</dbReference>
<feature type="domain" description="Radical SAM core" evidence="20">
    <location>
        <begin position="853"/>
        <end position="1089"/>
    </location>
</feature>
<dbReference type="PROSITE" id="PS51149">
    <property type="entry name" value="GLY_RADICAL_2"/>
    <property type="match status" value="1"/>
</dbReference>
<dbReference type="SFLD" id="SFLDG01066">
    <property type="entry name" value="organic_radical-activating_enz"/>
    <property type="match status" value="1"/>
</dbReference>
<accession>A0AAD3HBP1</accession>
<evidence type="ECO:0000256" key="9">
    <source>
        <dbReference type="ARBA" id="ARBA00022691"/>
    </source>
</evidence>
<dbReference type="InterPro" id="IPR058240">
    <property type="entry name" value="rSAM_sf"/>
</dbReference>
<dbReference type="SFLD" id="SFLDS00029">
    <property type="entry name" value="Radical_SAM"/>
    <property type="match status" value="1"/>
</dbReference>
<feature type="modified residue" description="Glycine radical" evidence="17">
    <location>
        <position position="769"/>
    </location>
</feature>
<keyword evidence="7" id="KW-0963">Cytoplasm</keyword>
<comment type="catalytic activity">
    <reaction evidence="16">
        <text>formate + acetyl-CoA = pyruvate + CoA</text>
        <dbReference type="Rhea" id="RHEA:11844"/>
        <dbReference type="ChEBI" id="CHEBI:15361"/>
        <dbReference type="ChEBI" id="CHEBI:15740"/>
        <dbReference type="ChEBI" id="CHEBI:57287"/>
        <dbReference type="ChEBI" id="CHEBI:57288"/>
        <dbReference type="EC" id="2.3.1.54"/>
    </reaction>
</comment>
<comment type="similarity">
    <text evidence="3">Belongs to the glycyl radical enzyme (GRE) family. PFL subfamily.</text>
</comment>
<comment type="subcellular location">
    <subcellularLocation>
        <location evidence="2">Cytoplasm</location>
    </subcellularLocation>
</comment>
<name>A0AAD3HBP1_9STRA</name>
<dbReference type="GO" id="GO:0008861">
    <property type="term" value="F:formate C-acetyltransferase activity"/>
    <property type="evidence" value="ECO:0007669"/>
    <property type="project" value="UniProtKB-EC"/>
</dbReference>
<evidence type="ECO:0000256" key="5">
    <source>
        <dbReference type="ARBA" id="ARBA00013214"/>
    </source>
</evidence>
<dbReference type="Pfam" id="PF02901">
    <property type="entry name" value="PFL-like"/>
    <property type="match status" value="1"/>
</dbReference>
<organism evidence="21 22">
    <name type="scientific">Chaetoceros tenuissimus</name>
    <dbReference type="NCBI Taxonomy" id="426638"/>
    <lineage>
        <taxon>Eukaryota</taxon>
        <taxon>Sar</taxon>
        <taxon>Stramenopiles</taxon>
        <taxon>Ochrophyta</taxon>
        <taxon>Bacillariophyta</taxon>
        <taxon>Coscinodiscophyceae</taxon>
        <taxon>Chaetocerotophycidae</taxon>
        <taxon>Chaetocerotales</taxon>
        <taxon>Chaetocerotaceae</taxon>
        <taxon>Chaetoceros</taxon>
    </lineage>
</organism>
<dbReference type="Proteomes" id="UP001054902">
    <property type="component" value="Unassembled WGS sequence"/>
</dbReference>
<evidence type="ECO:0000256" key="15">
    <source>
        <dbReference type="ARBA" id="ARBA00023315"/>
    </source>
</evidence>
<dbReference type="EMBL" id="BLLK01000058">
    <property type="protein sequence ID" value="GFH57376.1"/>
    <property type="molecule type" value="Genomic_DNA"/>
</dbReference>
<dbReference type="GO" id="GO:0046872">
    <property type="term" value="F:metal ion binding"/>
    <property type="evidence" value="ECO:0007669"/>
    <property type="project" value="UniProtKB-KW"/>
</dbReference>